<dbReference type="InParanoid" id="F6HEN0"/>
<sequence length="20" mass="2343">MVTQLQREVYQKKEMCSALG</sequence>
<dbReference type="HOGENOM" id="CLU_3428836_0_0_1"/>
<reference evidence="2" key="1">
    <citation type="journal article" date="2007" name="Nature">
        <title>The grapevine genome sequence suggests ancestral hexaploidization in major angiosperm phyla.</title>
        <authorList>
            <consortium name="The French-Italian Public Consortium for Grapevine Genome Characterization."/>
            <person name="Jaillon O."/>
            <person name="Aury J.-M."/>
            <person name="Noel B."/>
            <person name="Policriti A."/>
            <person name="Clepet C."/>
            <person name="Casagrande A."/>
            <person name="Choisne N."/>
            <person name="Aubourg S."/>
            <person name="Vitulo N."/>
            <person name="Jubin C."/>
            <person name="Vezzi A."/>
            <person name="Legeai F."/>
            <person name="Hugueney P."/>
            <person name="Dasilva C."/>
            <person name="Horner D."/>
            <person name="Mica E."/>
            <person name="Jublot D."/>
            <person name="Poulain J."/>
            <person name="Bruyere C."/>
            <person name="Billault A."/>
            <person name="Segurens B."/>
            <person name="Gouyvenoux M."/>
            <person name="Ugarte E."/>
            <person name="Cattonaro F."/>
            <person name="Anthouard V."/>
            <person name="Vico V."/>
            <person name="Del Fabbro C."/>
            <person name="Alaux M."/>
            <person name="Di Gaspero G."/>
            <person name="Dumas V."/>
            <person name="Felice N."/>
            <person name="Paillard S."/>
            <person name="Juman I."/>
            <person name="Moroldo M."/>
            <person name="Scalabrin S."/>
            <person name="Canaguier A."/>
            <person name="Le Clainche I."/>
            <person name="Malacrida G."/>
            <person name="Durand E."/>
            <person name="Pesole G."/>
            <person name="Laucou V."/>
            <person name="Chatelet P."/>
            <person name="Merdinoglu D."/>
            <person name="Delledonne M."/>
            <person name="Pezzotti M."/>
            <person name="Lecharny A."/>
            <person name="Scarpelli C."/>
            <person name="Artiguenave F."/>
            <person name="Pe M.E."/>
            <person name="Valle G."/>
            <person name="Morgante M."/>
            <person name="Caboche M."/>
            <person name="Adam-Blondon A.-F."/>
            <person name="Weissenbach J."/>
            <person name="Quetier F."/>
            <person name="Wincker P."/>
        </authorList>
    </citation>
    <scope>NUCLEOTIDE SEQUENCE [LARGE SCALE GENOMIC DNA]</scope>
    <source>
        <strain evidence="2">cv. Pinot noir / PN40024</strain>
    </source>
</reference>
<proteinExistence type="predicted"/>
<dbReference type="EMBL" id="FN595751">
    <property type="protein sequence ID" value="CCB50723.1"/>
    <property type="molecule type" value="Genomic_DNA"/>
</dbReference>
<organism evidence="1 2">
    <name type="scientific">Vitis vinifera</name>
    <name type="common">Grape</name>
    <dbReference type="NCBI Taxonomy" id="29760"/>
    <lineage>
        <taxon>Eukaryota</taxon>
        <taxon>Viridiplantae</taxon>
        <taxon>Streptophyta</taxon>
        <taxon>Embryophyta</taxon>
        <taxon>Tracheophyta</taxon>
        <taxon>Spermatophyta</taxon>
        <taxon>Magnoliopsida</taxon>
        <taxon>eudicotyledons</taxon>
        <taxon>Gunneridae</taxon>
        <taxon>Pentapetalae</taxon>
        <taxon>rosids</taxon>
        <taxon>Vitales</taxon>
        <taxon>Vitaceae</taxon>
        <taxon>Viteae</taxon>
        <taxon>Vitis</taxon>
    </lineage>
</organism>
<protein>
    <submittedName>
        <fullName evidence="1">Uncharacterized protein</fullName>
    </submittedName>
</protein>
<dbReference type="Proteomes" id="UP000009183">
    <property type="component" value="Chromosome 19"/>
</dbReference>
<dbReference type="AlphaFoldDB" id="F6HEN0"/>
<name>F6HEN0_VITVI</name>
<evidence type="ECO:0000313" key="1">
    <source>
        <dbReference type="EMBL" id="CCB50723.1"/>
    </source>
</evidence>
<gene>
    <name evidence="1" type="ordered locus">VIT_19s0090g01680</name>
</gene>
<keyword evidence="2" id="KW-1185">Reference proteome</keyword>
<accession>F6HEN0</accession>
<dbReference type="PaxDb" id="29760-VIT_19s0090g01680.t01"/>
<evidence type="ECO:0000313" key="2">
    <source>
        <dbReference type="Proteomes" id="UP000009183"/>
    </source>
</evidence>